<sequence>MEESLFPDLRTILIHQKRCKNDFWSLAPPDLKSNELYPKFSDKLLRVLAPHTQTPVEKNGTTLIYSFFHNGTFQVMKVLRKARENRLHANCIHLQIPFIYKRKGQDRRCESFQISSVYLNFFSKIQSSEG</sequence>
<comment type="caution">
    <text evidence="1">The sequence shown here is derived from an EMBL/GenBank/DDBJ whole genome shotgun (WGS) entry which is preliminary data.</text>
</comment>
<evidence type="ECO:0000313" key="2">
    <source>
        <dbReference type="Proteomes" id="UP000037035"/>
    </source>
</evidence>
<reference evidence="1 2" key="1">
    <citation type="submission" date="2015-08" db="EMBL/GenBank/DDBJ databases">
        <title>Next Generation Sequencing and Analysis of the Genome of Puccinia sorghi L Schw, the Causal Agent of Maize Common Rust.</title>
        <authorList>
            <person name="Rochi L."/>
            <person name="Burguener G."/>
            <person name="Darino M."/>
            <person name="Turjanski A."/>
            <person name="Kreff E."/>
            <person name="Dieguez M.J."/>
            <person name="Sacco F."/>
        </authorList>
    </citation>
    <scope>NUCLEOTIDE SEQUENCE [LARGE SCALE GENOMIC DNA]</scope>
    <source>
        <strain evidence="1 2">RO10H11247</strain>
    </source>
</reference>
<keyword evidence="2" id="KW-1185">Reference proteome</keyword>
<organism evidence="1 2">
    <name type="scientific">Puccinia sorghi</name>
    <dbReference type="NCBI Taxonomy" id="27349"/>
    <lineage>
        <taxon>Eukaryota</taxon>
        <taxon>Fungi</taxon>
        <taxon>Dikarya</taxon>
        <taxon>Basidiomycota</taxon>
        <taxon>Pucciniomycotina</taxon>
        <taxon>Pucciniomycetes</taxon>
        <taxon>Pucciniales</taxon>
        <taxon>Pucciniaceae</taxon>
        <taxon>Puccinia</taxon>
    </lineage>
</organism>
<proteinExistence type="predicted"/>
<name>A0A0L6URM9_9BASI</name>
<dbReference type="Proteomes" id="UP000037035">
    <property type="component" value="Unassembled WGS sequence"/>
</dbReference>
<gene>
    <name evidence="1" type="ORF">VP01_4396g2</name>
</gene>
<protein>
    <submittedName>
        <fullName evidence="1">Uncharacterized protein</fullName>
    </submittedName>
</protein>
<dbReference type="AlphaFoldDB" id="A0A0L6URM9"/>
<evidence type="ECO:0000313" key="1">
    <source>
        <dbReference type="EMBL" id="KNZ50490.1"/>
    </source>
</evidence>
<dbReference type="VEuPathDB" id="FungiDB:VP01_4396g2"/>
<dbReference type="EMBL" id="LAVV01009497">
    <property type="protein sequence ID" value="KNZ50490.1"/>
    <property type="molecule type" value="Genomic_DNA"/>
</dbReference>
<accession>A0A0L6URM9</accession>